<protein>
    <submittedName>
        <fullName evidence="1">Tail protein</fullName>
    </submittedName>
</protein>
<dbReference type="RefSeq" id="WP_026262800.1">
    <property type="nucleotide sequence ID" value="NZ_BSOZ01000008.1"/>
</dbReference>
<proteinExistence type="predicted"/>
<organism evidence="1 2">
    <name type="scientific">Chitiniphilus shinanonensis</name>
    <dbReference type="NCBI Taxonomy" id="553088"/>
    <lineage>
        <taxon>Bacteria</taxon>
        <taxon>Pseudomonadati</taxon>
        <taxon>Pseudomonadota</taxon>
        <taxon>Betaproteobacteria</taxon>
        <taxon>Neisseriales</taxon>
        <taxon>Chitinibacteraceae</taxon>
        <taxon>Chitiniphilus</taxon>
    </lineage>
</organism>
<comment type="caution">
    <text evidence="1">The sequence shown here is derived from an EMBL/GenBank/DDBJ whole genome shotgun (WGS) entry which is preliminary data.</text>
</comment>
<evidence type="ECO:0000313" key="1">
    <source>
        <dbReference type="EMBL" id="GLS03777.1"/>
    </source>
</evidence>
<dbReference type="Pfam" id="PF10076">
    <property type="entry name" value="Phage_Mu_Gp48"/>
    <property type="match status" value="1"/>
</dbReference>
<dbReference type="InterPro" id="IPR018755">
    <property type="entry name" value="Phage_Mu_Gp48"/>
</dbReference>
<accession>A0ABQ6BQN9</accession>
<dbReference type="EMBL" id="BSOZ01000008">
    <property type="protein sequence ID" value="GLS03777.1"/>
    <property type="molecule type" value="Genomic_DNA"/>
</dbReference>
<keyword evidence="2" id="KW-1185">Reference proteome</keyword>
<dbReference type="Proteomes" id="UP001156836">
    <property type="component" value="Unassembled WGS sequence"/>
</dbReference>
<gene>
    <name evidence="1" type="ORF">GCM10007860_09220</name>
</gene>
<evidence type="ECO:0000313" key="2">
    <source>
        <dbReference type="Proteomes" id="UP001156836"/>
    </source>
</evidence>
<sequence length="197" mass="22002">MAMTAEDYRQQLSALLPAGLAWPRDPDSTLQRVLGTFGTGLAGVDSRANELLRETYPPTSYELLADWERIAGLPDECSLLGSQTLQERRNAVAAKLAASGGQSCAYFIGVAARYGHPDATITEYRARRYGRSRLGQRYGGWRWQFVWQLKLPVMPVVPRECGDPFGEPFQTWGDVQLECMINKLKPAHTRVLFSYGS</sequence>
<name>A0ABQ6BQN9_9NEIS</name>
<reference evidence="2" key="1">
    <citation type="journal article" date="2019" name="Int. J. Syst. Evol. Microbiol.">
        <title>The Global Catalogue of Microorganisms (GCM) 10K type strain sequencing project: providing services to taxonomists for standard genome sequencing and annotation.</title>
        <authorList>
            <consortium name="The Broad Institute Genomics Platform"/>
            <consortium name="The Broad Institute Genome Sequencing Center for Infectious Disease"/>
            <person name="Wu L."/>
            <person name="Ma J."/>
        </authorList>
    </citation>
    <scope>NUCLEOTIDE SEQUENCE [LARGE SCALE GENOMIC DNA]</scope>
    <source>
        <strain evidence="2">NBRC 104970</strain>
    </source>
</reference>